<keyword evidence="2 3" id="KW-0732">Signal</keyword>
<dbReference type="InterPro" id="IPR051010">
    <property type="entry name" value="BCAA_transport"/>
</dbReference>
<dbReference type="PANTHER" id="PTHR30483">
    <property type="entry name" value="LEUCINE-SPECIFIC-BINDING PROTEIN"/>
    <property type="match status" value="1"/>
</dbReference>
<protein>
    <submittedName>
        <fullName evidence="5">Amino acid/amide ABC transporter substrate-binding protein (HAAT family)</fullName>
    </submittedName>
</protein>
<evidence type="ECO:0000313" key="5">
    <source>
        <dbReference type="EMBL" id="TCJ97572.1"/>
    </source>
</evidence>
<reference evidence="5 6" key="1">
    <citation type="submission" date="2019-03" db="EMBL/GenBank/DDBJ databases">
        <title>Genomic Encyclopedia of Type Strains, Phase IV (KMG-IV): sequencing the most valuable type-strain genomes for metagenomic binning, comparative biology and taxonomic classification.</title>
        <authorList>
            <person name="Goeker M."/>
        </authorList>
    </citation>
    <scope>NUCLEOTIDE SEQUENCE [LARGE SCALE GENOMIC DNA]</scope>
    <source>
        <strain evidence="5 6">DSM 44684</strain>
    </source>
</reference>
<feature type="signal peptide" evidence="3">
    <location>
        <begin position="1"/>
        <end position="29"/>
    </location>
</feature>
<evidence type="ECO:0000256" key="2">
    <source>
        <dbReference type="ARBA" id="ARBA00022729"/>
    </source>
</evidence>
<dbReference type="SUPFAM" id="SSF53822">
    <property type="entry name" value="Periplasmic binding protein-like I"/>
    <property type="match status" value="1"/>
</dbReference>
<dbReference type="InterPro" id="IPR028082">
    <property type="entry name" value="Peripla_BP_I"/>
</dbReference>
<proteinExistence type="inferred from homology"/>
<dbReference type="Proteomes" id="UP000294856">
    <property type="component" value="Unassembled WGS sequence"/>
</dbReference>
<organism evidence="5 6">
    <name type="scientific">Nocardia alba</name>
    <dbReference type="NCBI Taxonomy" id="225051"/>
    <lineage>
        <taxon>Bacteria</taxon>
        <taxon>Bacillati</taxon>
        <taxon>Actinomycetota</taxon>
        <taxon>Actinomycetes</taxon>
        <taxon>Mycobacteriales</taxon>
        <taxon>Nocardiaceae</taxon>
        <taxon>Nocardia</taxon>
    </lineage>
</organism>
<dbReference type="PANTHER" id="PTHR30483:SF38">
    <property type="entry name" value="BLR7848 PROTEIN"/>
    <property type="match status" value="1"/>
</dbReference>
<gene>
    <name evidence="5" type="ORF">DFR71_3616</name>
</gene>
<dbReference type="Gene3D" id="3.40.50.2300">
    <property type="match status" value="2"/>
</dbReference>
<dbReference type="AlphaFoldDB" id="A0A4R1FUN6"/>
<accession>A0A4R1FUN6</accession>
<dbReference type="OrthoDB" id="5169139at2"/>
<feature type="chain" id="PRO_5039531798" evidence="3">
    <location>
        <begin position="30"/>
        <end position="415"/>
    </location>
</feature>
<dbReference type="RefSeq" id="WP_067446939.1">
    <property type="nucleotide sequence ID" value="NZ_SMFR01000002.1"/>
</dbReference>
<evidence type="ECO:0000259" key="4">
    <source>
        <dbReference type="Pfam" id="PF13458"/>
    </source>
</evidence>
<sequence length="415" mass="42447">MSFSLRKRWAALPCAALAVALLASGCSSGDSGSSAPIDKSVLGPENKATGAPIKLGFVTTGPRAPVHTEELEVAKATVAYVNTHLGGINGRPIELITCEDEIQVSLARNCANKFVQSDAVAVVTGDYGNSDTIATITSPSAMPYFALAGGGQAMVLPNTYVMGNPLNGLIGVPAAYAKQKGYKKIAVLTVDSPVAVEPLTKLGPLAFGNAGAQADVVAIPLGTADMTPQIQAALEKKPDMFHLLGDVSFCAAAIKAMRTLNATQPVMTVNQCVGDSDIASQIPGGYQDLLVVANSVVDPASKETKLFEAVVDGSGAKMPDTAAAPYMAILGLRSALEGMTGEVTRATVAARLGSMAKPEPLPLTPASTFQCGTKPISFGPNICSGNALLGKAEEDGSVVDVKTIDTAAVFATPGR</sequence>
<dbReference type="EMBL" id="SMFR01000002">
    <property type="protein sequence ID" value="TCJ97572.1"/>
    <property type="molecule type" value="Genomic_DNA"/>
</dbReference>
<evidence type="ECO:0000256" key="1">
    <source>
        <dbReference type="ARBA" id="ARBA00010062"/>
    </source>
</evidence>
<evidence type="ECO:0000313" key="6">
    <source>
        <dbReference type="Proteomes" id="UP000294856"/>
    </source>
</evidence>
<comment type="similarity">
    <text evidence="1">Belongs to the leucine-binding protein family.</text>
</comment>
<keyword evidence="6" id="KW-1185">Reference proteome</keyword>
<dbReference type="InterPro" id="IPR028081">
    <property type="entry name" value="Leu-bd"/>
</dbReference>
<feature type="domain" description="Leucine-binding protein" evidence="4">
    <location>
        <begin position="52"/>
        <end position="366"/>
    </location>
</feature>
<dbReference type="STRING" id="1210063.GCA_001612665_01276"/>
<comment type="caution">
    <text evidence="5">The sequence shown here is derived from an EMBL/GenBank/DDBJ whole genome shotgun (WGS) entry which is preliminary data.</text>
</comment>
<name>A0A4R1FUN6_9NOCA</name>
<dbReference type="Pfam" id="PF13458">
    <property type="entry name" value="Peripla_BP_6"/>
    <property type="match status" value="1"/>
</dbReference>
<dbReference type="PROSITE" id="PS51257">
    <property type="entry name" value="PROKAR_LIPOPROTEIN"/>
    <property type="match status" value="1"/>
</dbReference>
<evidence type="ECO:0000256" key="3">
    <source>
        <dbReference type="SAM" id="SignalP"/>
    </source>
</evidence>